<accession>T1ASH2</accession>
<name>T1ASH2_9ZZZZ</name>
<feature type="non-terminal residue" evidence="2">
    <location>
        <position position="137"/>
    </location>
</feature>
<dbReference type="SUPFAM" id="SSF53098">
    <property type="entry name" value="Ribonuclease H-like"/>
    <property type="match status" value="1"/>
</dbReference>
<dbReference type="AlphaFoldDB" id="T1ASH2"/>
<reference evidence="2" key="1">
    <citation type="submission" date="2013-08" db="EMBL/GenBank/DDBJ databases">
        <authorList>
            <person name="Mendez C."/>
            <person name="Richter M."/>
            <person name="Ferrer M."/>
            <person name="Sanchez J."/>
        </authorList>
    </citation>
    <scope>NUCLEOTIDE SEQUENCE</scope>
</reference>
<dbReference type="InterPro" id="IPR047768">
    <property type="entry name" value="Tn5p-like"/>
</dbReference>
<dbReference type="PANTHER" id="PTHR37319:SF1">
    <property type="entry name" value="TRANSPOSASE TN5 DIMERISATION DOMAIN-CONTAINING PROTEIN"/>
    <property type="match status" value="1"/>
</dbReference>
<evidence type="ECO:0000313" key="2">
    <source>
        <dbReference type="EMBL" id="EQD63526.1"/>
    </source>
</evidence>
<comment type="caution">
    <text evidence="2">The sequence shown here is derived from an EMBL/GenBank/DDBJ whole genome shotgun (WGS) entry which is preliminary data.</text>
</comment>
<dbReference type="Gene3D" id="3.90.350.10">
    <property type="entry name" value="Transposase Inhibitor Protein From Tn5, Chain A, domain 1"/>
    <property type="match status" value="1"/>
</dbReference>
<sequence>MDREADFFELFDEQRTGNHCVDLLVRAKHDRSTNGTLNLFDSVRQTPVQGQLLINVPRQSARAKKSKQKARPGRMARKADVSLRYQKIELRPPSDHKNKEPISLWVVHVRESSPPADAEPLEWFLLTTIEITTAQEA</sequence>
<feature type="region of interest" description="Disordered" evidence="1">
    <location>
        <begin position="58"/>
        <end position="78"/>
    </location>
</feature>
<gene>
    <name evidence="2" type="ORF">B1B_07005</name>
</gene>
<feature type="compositionally biased region" description="Basic residues" evidence="1">
    <location>
        <begin position="61"/>
        <end position="76"/>
    </location>
</feature>
<dbReference type="PANTHER" id="PTHR37319">
    <property type="entry name" value="TRANSPOSASE"/>
    <property type="match status" value="1"/>
</dbReference>
<dbReference type="InterPro" id="IPR012337">
    <property type="entry name" value="RNaseH-like_sf"/>
</dbReference>
<organism evidence="2">
    <name type="scientific">mine drainage metagenome</name>
    <dbReference type="NCBI Taxonomy" id="410659"/>
    <lineage>
        <taxon>unclassified sequences</taxon>
        <taxon>metagenomes</taxon>
        <taxon>ecological metagenomes</taxon>
    </lineage>
</organism>
<reference evidence="2" key="2">
    <citation type="journal article" date="2014" name="ISME J.">
        <title>Microbial stratification in low pH oxic and suboxic macroscopic growths along an acid mine drainage.</title>
        <authorList>
            <person name="Mendez-Garcia C."/>
            <person name="Mesa V."/>
            <person name="Sprenger R.R."/>
            <person name="Richter M."/>
            <person name="Diez M.S."/>
            <person name="Solano J."/>
            <person name="Bargiela R."/>
            <person name="Golyshina O.V."/>
            <person name="Manteca A."/>
            <person name="Ramos J.L."/>
            <person name="Gallego J.R."/>
            <person name="Llorente I."/>
            <person name="Martins Dos Santos V.A."/>
            <person name="Jensen O.N."/>
            <person name="Pelaez A.I."/>
            <person name="Sanchez J."/>
            <person name="Ferrer M."/>
        </authorList>
    </citation>
    <scope>NUCLEOTIDE SEQUENCE</scope>
</reference>
<dbReference type="EMBL" id="AUZY01004450">
    <property type="protein sequence ID" value="EQD63526.1"/>
    <property type="molecule type" value="Genomic_DNA"/>
</dbReference>
<protein>
    <submittedName>
        <fullName evidence="2">Tn5 transposase</fullName>
    </submittedName>
</protein>
<evidence type="ECO:0000256" key="1">
    <source>
        <dbReference type="SAM" id="MobiDB-lite"/>
    </source>
</evidence>
<proteinExistence type="predicted"/>